<reference evidence="1 2" key="1">
    <citation type="submission" date="2014-08" db="EMBL/GenBank/DDBJ databases">
        <title>Genomic and Phenotypic Diversity of Colwellia psychrerythraea strains from Disparate Marine Basins.</title>
        <authorList>
            <person name="Techtmann S.M."/>
            <person name="Stelling S.C."/>
            <person name="Utturkar S.M."/>
            <person name="Alshibli N."/>
            <person name="Harris A."/>
            <person name="Brown S.D."/>
            <person name="Hazen T.C."/>
        </authorList>
    </citation>
    <scope>NUCLEOTIDE SEQUENCE [LARGE SCALE GENOMIC DNA]</scope>
    <source>
        <strain evidence="1 2">GAB14E</strain>
    </source>
</reference>
<dbReference type="Gene3D" id="3.90.1720.10">
    <property type="entry name" value="endopeptidase domain like (from Nostoc punctiforme)"/>
    <property type="match status" value="1"/>
</dbReference>
<gene>
    <name evidence="1" type="ORF">GAB14E_2033</name>
</gene>
<evidence type="ECO:0000313" key="2">
    <source>
        <dbReference type="Proteomes" id="UP000029868"/>
    </source>
</evidence>
<organism evidence="1 2">
    <name type="scientific">Colwellia psychrerythraea</name>
    <name type="common">Vibrio psychroerythus</name>
    <dbReference type="NCBI Taxonomy" id="28229"/>
    <lineage>
        <taxon>Bacteria</taxon>
        <taxon>Pseudomonadati</taxon>
        <taxon>Pseudomonadota</taxon>
        <taxon>Gammaproteobacteria</taxon>
        <taxon>Alteromonadales</taxon>
        <taxon>Colwelliaceae</taxon>
        <taxon>Colwellia</taxon>
    </lineage>
</organism>
<dbReference type="AlphaFoldDB" id="A0A099KVM4"/>
<dbReference type="EMBL" id="JQEC01000016">
    <property type="protein sequence ID" value="KGJ94799.1"/>
    <property type="molecule type" value="Genomic_DNA"/>
</dbReference>
<dbReference type="OrthoDB" id="6534631at2"/>
<comment type="caution">
    <text evidence="1">The sequence shown here is derived from an EMBL/GenBank/DDBJ whole genome shotgun (WGS) entry which is preliminary data.</text>
</comment>
<dbReference type="InterPro" id="IPR038765">
    <property type="entry name" value="Papain-like_cys_pep_sf"/>
</dbReference>
<proteinExistence type="predicted"/>
<protein>
    <submittedName>
        <fullName evidence="1">Uncharacterized protein</fullName>
    </submittedName>
</protein>
<sequence length="201" mass="22030">MQLTSKDLQAGDLLLKSFSGSIVNKAIRLGQRGLLNPNIVHAGVMFDNNYQIESQGKGVIAQDMRVQNKGNGYIVYRPRNKILANAAARCAKIFLDCNSNNNTLKYSFTGPMKTRFGVGGKSKSAAQMDKIFADIFSGTGHKMFCSQFVTFTYQFAATQIGMNPNQVLPINDAKSSPSALANKLQNNSAFEEVGYVMPNER</sequence>
<dbReference type="PATRIC" id="fig|28229.3.peg.1646"/>
<accession>A0A099KVM4</accession>
<dbReference type="RefSeq" id="WP_033081726.1">
    <property type="nucleotide sequence ID" value="NZ_JQEC01000016.1"/>
</dbReference>
<dbReference type="Proteomes" id="UP000029868">
    <property type="component" value="Unassembled WGS sequence"/>
</dbReference>
<evidence type="ECO:0000313" key="1">
    <source>
        <dbReference type="EMBL" id="KGJ94799.1"/>
    </source>
</evidence>
<dbReference type="SUPFAM" id="SSF54001">
    <property type="entry name" value="Cysteine proteinases"/>
    <property type="match status" value="1"/>
</dbReference>
<name>A0A099KVM4_COLPS</name>